<reference evidence="1" key="1">
    <citation type="submission" date="2014-09" db="EMBL/GenBank/DDBJ databases">
        <authorList>
            <person name="Magalhaes I.L.F."/>
            <person name="Oliveira U."/>
            <person name="Santos F.R."/>
            <person name="Vidigal T.H.D.A."/>
            <person name="Brescovit A.D."/>
            <person name="Santos A.J."/>
        </authorList>
    </citation>
    <scope>NUCLEOTIDE SEQUENCE</scope>
    <source>
        <tissue evidence="1">Shoot tissue taken approximately 20 cm above the soil surface</tissue>
    </source>
</reference>
<dbReference type="EMBL" id="GBRH01270115">
    <property type="protein sequence ID" value="JAD27780.1"/>
    <property type="molecule type" value="Transcribed_RNA"/>
</dbReference>
<accession>A0A0A8YT74</accession>
<dbReference type="AlphaFoldDB" id="A0A0A8YT74"/>
<evidence type="ECO:0000313" key="1">
    <source>
        <dbReference type="EMBL" id="JAD27780.1"/>
    </source>
</evidence>
<proteinExistence type="predicted"/>
<name>A0A0A8YT74_ARUDO</name>
<reference evidence="1" key="2">
    <citation type="journal article" date="2015" name="Data Brief">
        <title>Shoot transcriptome of the giant reed, Arundo donax.</title>
        <authorList>
            <person name="Barrero R.A."/>
            <person name="Guerrero F.D."/>
            <person name="Moolhuijzen P."/>
            <person name="Goolsby J.A."/>
            <person name="Tidwell J."/>
            <person name="Bellgard S.E."/>
            <person name="Bellgard M.I."/>
        </authorList>
    </citation>
    <scope>NUCLEOTIDE SEQUENCE</scope>
    <source>
        <tissue evidence="1">Shoot tissue taken approximately 20 cm above the soil surface</tissue>
    </source>
</reference>
<organism evidence="1">
    <name type="scientific">Arundo donax</name>
    <name type="common">Giant reed</name>
    <name type="synonym">Donax arundinaceus</name>
    <dbReference type="NCBI Taxonomy" id="35708"/>
    <lineage>
        <taxon>Eukaryota</taxon>
        <taxon>Viridiplantae</taxon>
        <taxon>Streptophyta</taxon>
        <taxon>Embryophyta</taxon>
        <taxon>Tracheophyta</taxon>
        <taxon>Spermatophyta</taxon>
        <taxon>Magnoliopsida</taxon>
        <taxon>Liliopsida</taxon>
        <taxon>Poales</taxon>
        <taxon>Poaceae</taxon>
        <taxon>PACMAD clade</taxon>
        <taxon>Arundinoideae</taxon>
        <taxon>Arundineae</taxon>
        <taxon>Arundo</taxon>
    </lineage>
</organism>
<sequence>MEVQLYKSTCVKQGQIYLAIFVTASAKLDDIMSTEITLTKTRSHLLEQKTGAKLKEEAKWPR</sequence>
<protein>
    <submittedName>
        <fullName evidence="1">Uncharacterized protein</fullName>
    </submittedName>
</protein>